<evidence type="ECO:0000256" key="5">
    <source>
        <dbReference type="ARBA" id="ARBA00022741"/>
    </source>
</evidence>
<dbReference type="InterPro" id="IPR003661">
    <property type="entry name" value="HisK_dim/P_dom"/>
</dbReference>
<protein>
    <recommendedName>
        <fullName evidence="2">histidine kinase</fullName>
        <ecNumber evidence="2">2.7.13.3</ecNumber>
    </recommendedName>
</protein>
<dbReference type="AlphaFoldDB" id="A0A1B8RKT3"/>
<accession>A0A1B8RKT3</accession>
<dbReference type="Gene3D" id="3.30.565.10">
    <property type="entry name" value="Histidine kinase-like ATPase, C-terminal domain"/>
    <property type="match status" value="1"/>
</dbReference>
<dbReference type="InterPro" id="IPR036097">
    <property type="entry name" value="HisK_dim/P_sf"/>
</dbReference>
<comment type="catalytic activity">
    <reaction evidence="1">
        <text>ATP + protein L-histidine = ADP + protein N-phospho-L-histidine.</text>
        <dbReference type="EC" id="2.7.13.3"/>
    </reaction>
</comment>
<reference evidence="11 12" key="1">
    <citation type="submission" date="2016-06" db="EMBL/GenBank/DDBJ databases">
        <authorList>
            <person name="Kjaerup R.B."/>
            <person name="Dalgaard T.S."/>
            <person name="Juul-Madsen H.R."/>
        </authorList>
    </citation>
    <scope>NUCLEOTIDE SEQUENCE [LARGE SCALE GENOMIC DNA]</scope>
    <source>
        <strain evidence="11 12">373-A1</strain>
    </source>
</reference>
<dbReference type="InterPro" id="IPR003594">
    <property type="entry name" value="HATPase_dom"/>
</dbReference>
<dbReference type="GO" id="GO:0005524">
    <property type="term" value="F:ATP binding"/>
    <property type="evidence" value="ECO:0007669"/>
    <property type="project" value="UniProtKB-KW"/>
</dbReference>
<dbReference type="PANTHER" id="PTHR43547">
    <property type="entry name" value="TWO-COMPONENT HISTIDINE KINASE"/>
    <property type="match status" value="1"/>
</dbReference>
<evidence type="ECO:0000256" key="8">
    <source>
        <dbReference type="ARBA" id="ARBA00023012"/>
    </source>
</evidence>
<dbReference type="RefSeq" id="WP_065254823.1">
    <property type="nucleotide sequence ID" value="NZ_CABJAZ010000002.1"/>
</dbReference>
<evidence type="ECO:0000256" key="9">
    <source>
        <dbReference type="SAM" id="Phobius"/>
    </source>
</evidence>
<dbReference type="PROSITE" id="PS50109">
    <property type="entry name" value="HIS_KIN"/>
    <property type="match status" value="1"/>
</dbReference>
<dbReference type="PRINTS" id="PR00344">
    <property type="entry name" value="BCTRLSENSOR"/>
</dbReference>
<dbReference type="InterPro" id="IPR004358">
    <property type="entry name" value="Sig_transdc_His_kin-like_C"/>
</dbReference>
<keyword evidence="12" id="KW-1185">Reference proteome</keyword>
<keyword evidence="7" id="KW-0067">ATP-binding</keyword>
<comment type="caution">
    <text evidence="11">The sequence shown here is derived from an EMBL/GenBank/DDBJ whole genome shotgun (WGS) entry which is preliminary data.</text>
</comment>
<keyword evidence="3" id="KW-0597">Phosphoprotein</keyword>
<dbReference type="CDD" id="cd00082">
    <property type="entry name" value="HisKA"/>
    <property type="match status" value="1"/>
</dbReference>
<dbReference type="Proteomes" id="UP000092714">
    <property type="component" value="Unassembled WGS sequence"/>
</dbReference>
<evidence type="ECO:0000256" key="3">
    <source>
        <dbReference type="ARBA" id="ARBA00022553"/>
    </source>
</evidence>
<keyword evidence="9" id="KW-0472">Membrane</keyword>
<keyword evidence="4" id="KW-0808">Transferase</keyword>
<keyword evidence="6" id="KW-0418">Kinase</keyword>
<proteinExistence type="predicted"/>
<organism evidence="11 12">
    <name type="scientific">Clostridium paraputrificum</name>
    <dbReference type="NCBI Taxonomy" id="29363"/>
    <lineage>
        <taxon>Bacteria</taxon>
        <taxon>Bacillati</taxon>
        <taxon>Bacillota</taxon>
        <taxon>Clostridia</taxon>
        <taxon>Eubacteriales</taxon>
        <taxon>Clostridiaceae</taxon>
        <taxon>Clostridium</taxon>
    </lineage>
</organism>
<feature type="domain" description="Histidine kinase" evidence="10">
    <location>
        <begin position="378"/>
        <end position="601"/>
    </location>
</feature>
<dbReference type="Gene3D" id="1.10.287.130">
    <property type="match status" value="1"/>
</dbReference>
<dbReference type="EMBL" id="MAPZ01000033">
    <property type="protein sequence ID" value="OBY09425.1"/>
    <property type="molecule type" value="Genomic_DNA"/>
</dbReference>
<feature type="transmembrane region" description="Helical" evidence="9">
    <location>
        <begin position="339"/>
        <end position="357"/>
    </location>
</feature>
<evidence type="ECO:0000259" key="10">
    <source>
        <dbReference type="PROSITE" id="PS50109"/>
    </source>
</evidence>
<dbReference type="SUPFAM" id="SSF55874">
    <property type="entry name" value="ATPase domain of HSP90 chaperone/DNA topoisomerase II/histidine kinase"/>
    <property type="match status" value="1"/>
</dbReference>
<name>A0A1B8RKT3_9CLOT</name>
<dbReference type="EC" id="2.7.13.3" evidence="2"/>
<dbReference type="FunFam" id="3.30.565.10:FF:000037">
    <property type="entry name" value="Hybrid sensor histidine kinase/response regulator"/>
    <property type="match status" value="1"/>
</dbReference>
<dbReference type="SMART" id="SM00388">
    <property type="entry name" value="HisKA"/>
    <property type="match status" value="1"/>
</dbReference>
<dbReference type="CDD" id="cd00075">
    <property type="entry name" value="HATPase"/>
    <property type="match status" value="1"/>
</dbReference>
<dbReference type="eggNOG" id="COG2205">
    <property type="taxonomic scope" value="Bacteria"/>
</dbReference>
<dbReference type="SUPFAM" id="SSF47384">
    <property type="entry name" value="Homodimeric domain of signal transducing histidine kinase"/>
    <property type="match status" value="1"/>
</dbReference>
<dbReference type="OrthoDB" id="9813394at2"/>
<keyword evidence="8" id="KW-0902">Two-component regulatory system</keyword>
<dbReference type="InterPro" id="IPR005467">
    <property type="entry name" value="His_kinase_dom"/>
</dbReference>
<dbReference type="SMART" id="SM00387">
    <property type="entry name" value="HATPase_c"/>
    <property type="match status" value="1"/>
</dbReference>
<sequence>MNNKFFKTISITLVLILFLIPTQNVSALKTDNKINSILILTPYNKTSFDESLLSTLKSYISSKLPNTVFFENSILYPSNESVDLTDFDLIICLDSNRLQYIENNYSNFLDDTPVIIGLTEEKKFNLPENFGGYYMNYDFSKYMDFLLNIHPNLKKVNLLIGSNFKSSSIYKSINSYISKNPKDIKFNFITTGEENEITPLLCEKNTITIVFDSLLSNNWGKYLTSGSSYSTIRAISRKTTNEVYGGYREFITRFNIGGYNYDATVLAKAISDTAVSIINNTLSIKDVGYRDVSLDNDFIINTYMNDKYHLPTDLHNTSYIKIGSGETLIESSDSNKRNIIFSAIIIFSMFILFIYVHNKIRLRDKEKLDLMKNNFIANLSHELRNPLNIIISTIQLFDLYLKQNKIVLKDPTIKNKFEYLKNNSNRLLKLVNNVIDITKIDAGFFNISKDNYDIVSVVENLTLSTVPYAEYKDITLIFDTDIEELYCLFDKDNIERVILNLLSNALKFTPANGNIFVTLTYNSKYLSISVKDTGIGIPREKQKFIFDRFSQLDTDKYSKGKGSGIGLALIKSVVELHNGHIEVNSLPGVGSEFIVILPIYKVKNLTEQNGSSSDSIQKTNLEYSDIF</sequence>
<evidence type="ECO:0000256" key="4">
    <source>
        <dbReference type="ARBA" id="ARBA00022679"/>
    </source>
</evidence>
<evidence type="ECO:0000313" key="11">
    <source>
        <dbReference type="EMBL" id="OBY09425.1"/>
    </source>
</evidence>
<dbReference type="PANTHER" id="PTHR43547:SF2">
    <property type="entry name" value="HYBRID SIGNAL TRANSDUCTION HISTIDINE KINASE C"/>
    <property type="match status" value="1"/>
</dbReference>
<keyword evidence="9" id="KW-1133">Transmembrane helix</keyword>
<evidence type="ECO:0000256" key="2">
    <source>
        <dbReference type="ARBA" id="ARBA00012438"/>
    </source>
</evidence>
<evidence type="ECO:0000256" key="1">
    <source>
        <dbReference type="ARBA" id="ARBA00000085"/>
    </source>
</evidence>
<dbReference type="Pfam" id="PF00512">
    <property type="entry name" value="HisKA"/>
    <property type="match status" value="1"/>
</dbReference>
<evidence type="ECO:0000256" key="6">
    <source>
        <dbReference type="ARBA" id="ARBA00022777"/>
    </source>
</evidence>
<evidence type="ECO:0000256" key="7">
    <source>
        <dbReference type="ARBA" id="ARBA00022840"/>
    </source>
</evidence>
<dbReference type="Pfam" id="PF02518">
    <property type="entry name" value="HATPase_c"/>
    <property type="match status" value="1"/>
</dbReference>
<evidence type="ECO:0000313" key="12">
    <source>
        <dbReference type="Proteomes" id="UP000092714"/>
    </source>
</evidence>
<gene>
    <name evidence="11" type="ORF">CP373A1_15995</name>
</gene>
<keyword evidence="9" id="KW-0812">Transmembrane</keyword>
<keyword evidence="5" id="KW-0547">Nucleotide-binding</keyword>
<dbReference type="GO" id="GO:0000155">
    <property type="term" value="F:phosphorelay sensor kinase activity"/>
    <property type="evidence" value="ECO:0007669"/>
    <property type="project" value="InterPro"/>
</dbReference>
<dbReference type="InterPro" id="IPR036890">
    <property type="entry name" value="HATPase_C_sf"/>
</dbReference>